<evidence type="ECO:0000313" key="2">
    <source>
        <dbReference type="Proteomes" id="UP000307956"/>
    </source>
</evidence>
<sequence length="253" mass="26819">MPAMTQAPLPPDPLAALAPPEEQRRAARMAQDAFARVFRLSVEEDDAGRARGVAEVREALANWSAAGGGEAGPALRLAMLLSGLDQWGMAYSRAFGLNALPGLSELVGALRTGLDARAEARFLVQFEALGAAEENAVDFKIDLRRAIHLALWHGAIAAEERDEALRLAAELGGTLLAVAREMPALGWRLVADALAHIQVQCLAHGLAAEGPGREATEALFAALARELPPESRDAVMAHAAQAVAGWRQANRPH</sequence>
<organism evidence="1 2">
    <name type="scientific">Pseudothauera rhizosphaerae</name>
    <dbReference type="NCBI Taxonomy" id="2565932"/>
    <lineage>
        <taxon>Bacteria</taxon>
        <taxon>Pseudomonadati</taxon>
        <taxon>Pseudomonadota</taxon>
        <taxon>Betaproteobacteria</taxon>
        <taxon>Rhodocyclales</taxon>
        <taxon>Zoogloeaceae</taxon>
        <taxon>Pseudothauera</taxon>
    </lineage>
</organism>
<dbReference type="Proteomes" id="UP000307956">
    <property type="component" value="Unassembled WGS sequence"/>
</dbReference>
<gene>
    <name evidence="1" type="ORF">E6O51_04710</name>
</gene>
<dbReference type="AlphaFoldDB" id="A0A4S4AVG2"/>
<accession>A0A4S4AVG2</accession>
<reference evidence="1 2" key="1">
    <citation type="submission" date="2019-04" db="EMBL/GenBank/DDBJ databases">
        <title>Azoarcus rhizosphaerae sp. nov. isolated from rhizosphere of Ficus religiosa.</title>
        <authorList>
            <person name="Lin S.-Y."/>
            <person name="Hameed A."/>
            <person name="Hsu Y.-H."/>
            <person name="Young C.-C."/>
        </authorList>
    </citation>
    <scope>NUCLEOTIDE SEQUENCE [LARGE SCALE GENOMIC DNA]</scope>
    <source>
        <strain evidence="1 2">CC-YHH848</strain>
    </source>
</reference>
<name>A0A4S4AVG2_9RHOO</name>
<protein>
    <submittedName>
        <fullName evidence="1">Uncharacterized protein</fullName>
    </submittedName>
</protein>
<keyword evidence="2" id="KW-1185">Reference proteome</keyword>
<dbReference type="RefSeq" id="WP_136383991.1">
    <property type="nucleotide sequence ID" value="NZ_SSOD01000003.1"/>
</dbReference>
<dbReference type="OrthoDB" id="9180283at2"/>
<proteinExistence type="predicted"/>
<comment type="caution">
    <text evidence="1">The sequence shown here is derived from an EMBL/GenBank/DDBJ whole genome shotgun (WGS) entry which is preliminary data.</text>
</comment>
<evidence type="ECO:0000313" key="1">
    <source>
        <dbReference type="EMBL" id="THF63540.1"/>
    </source>
</evidence>
<dbReference type="EMBL" id="SSOD01000003">
    <property type="protein sequence ID" value="THF63540.1"/>
    <property type="molecule type" value="Genomic_DNA"/>
</dbReference>